<name>A0A6G1WPP2_9HYPH</name>
<evidence type="ECO:0000256" key="1">
    <source>
        <dbReference type="ARBA" id="ARBA00023015"/>
    </source>
</evidence>
<evidence type="ECO:0000256" key="3">
    <source>
        <dbReference type="ARBA" id="ARBA00023163"/>
    </source>
</evidence>
<proteinExistence type="predicted"/>
<keyword evidence="3" id="KW-0804">Transcription</keyword>
<comment type="caution">
    <text evidence="5">The sequence shown here is derived from an EMBL/GenBank/DDBJ whole genome shotgun (WGS) entry which is preliminary data.</text>
</comment>
<dbReference type="AlphaFoldDB" id="A0A6G1WPP2"/>
<evidence type="ECO:0000256" key="2">
    <source>
        <dbReference type="ARBA" id="ARBA00023125"/>
    </source>
</evidence>
<dbReference type="RefSeq" id="WP_127659138.1">
    <property type="nucleotide sequence ID" value="NZ_CP140924.1"/>
</dbReference>
<keyword evidence="1" id="KW-0805">Transcription regulation</keyword>
<reference evidence="5" key="1">
    <citation type="journal article" date="2013" name="Genome Biol.">
        <title>Comparative genomics of the core and accessory genomes of 48 Sinorhizobium strains comprising five genospecies.</title>
        <authorList>
            <person name="Sugawara M."/>
            <person name="Epstein B."/>
            <person name="Badgley B.D."/>
            <person name="Unno T."/>
            <person name="Xu L."/>
            <person name="Reese J."/>
            <person name="Gyaneshwar P."/>
            <person name="Denny R."/>
            <person name="Mudge J."/>
            <person name="Bharti A.K."/>
            <person name="Farmer A.D."/>
            <person name="May G.D."/>
            <person name="Woodward J.E."/>
            <person name="Medigue C."/>
            <person name="Vallenet D."/>
            <person name="Lajus A."/>
            <person name="Rouy Z."/>
            <person name="Martinez-Vaz B."/>
            <person name="Tiffin P."/>
            <person name="Young N.D."/>
            <person name="Sadowsky M.J."/>
        </authorList>
    </citation>
    <scope>NUCLEOTIDE SEQUENCE</scope>
    <source>
        <strain evidence="5">M1</strain>
    </source>
</reference>
<dbReference type="PANTHER" id="PTHR43537">
    <property type="entry name" value="TRANSCRIPTIONAL REGULATOR, GNTR FAMILY"/>
    <property type="match status" value="1"/>
</dbReference>
<dbReference type="PROSITE" id="PS50949">
    <property type="entry name" value="HTH_GNTR"/>
    <property type="match status" value="1"/>
</dbReference>
<dbReference type="Pfam" id="PF07729">
    <property type="entry name" value="FCD"/>
    <property type="match status" value="1"/>
</dbReference>
<accession>A0A6G1WPP2</accession>
<protein>
    <submittedName>
        <fullName evidence="5">FCD domain-containing protein</fullName>
    </submittedName>
</protein>
<dbReference type="Gene3D" id="1.20.120.530">
    <property type="entry name" value="GntR ligand-binding domain-like"/>
    <property type="match status" value="1"/>
</dbReference>
<dbReference type="GO" id="GO:0003677">
    <property type="term" value="F:DNA binding"/>
    <property type="evidence" value="ECO:0007669"/>
    <property type="project" value="UniProtKB-KW"/>
</dbReference>
<sequence length="226" mass="24815">MTSLTKLDRGNLSEQVYTAIRGTLMDGRYEPGERLRISGLADELGVSITPVREAIFRLVSEHALEMKAATAIHVRNLAPAELREIQFIRYHLEGESAALAAERITAKELAGLERQQEAFRLAAGTDPQGASLINRQFHFAVVAAAGMPLVFATVENMWTLMGPLLRTFHMTVPVRDLTSGAHKHYDLLRALSKRDAAGAKAAMQEDIAWGKVLVDWLEQQRAGAAG</sequence>
<feature type="domain" description="HTH gntR-type" evidence="4">
    <location>
        <begin position="10"/>
        <end position="77"/>
    </location>
</feature>
<dbReference type="EMBL" id="WISB01000123">
    <property type="protein sequence ID" value="MQW71681.1"/>
    <property type="molecule type" value="Genomic_DNA"/>
</dbReference>
<dbReference type="Gene3D" id="1.10.10.10">
    <property type="entry name" value="Winged helix-like DNA-binding domain superfamily/Winged helix DNA-binding domain"/>
    <property type="match status" value="1"/>
</dbReference>
<dbReference type="InterPro" id="IPR008920">
    <property type="entry name" value="TF_FadR/GntR_C"/>
</dbReference>
<dbReference type="SMART" id="SM00895">
    <property type="entry name" value="FCD"/>
    <property type="match status" value="1"/>
</dbReference>
<dbReference type="SUPFAM" id="SSF48008">
    <property type="entry name" value="GntR ligand-binding domain-like"/>
    <property type="match status" value="1"/>
</dbReference>
<dbReference type="GO" id="GO:0003700">
    <property type="term" value="F:DNA-binding transcription factor activity"/>
    <property type="evidence" value="ECO:0007669"/>
    <property type="project" value="InterPro"/>
</dbReference>
<gene>
    <name evidence="5" type="ORF">GHJ91_21630</name>
</gene>
<dbReference type="Pfam" id="PF00392">
    <property type="entry name" value="GntR"/>
    <property type="match status" value="1"/>
</dbReference>
<dbReference type="InterPro" id="IPR036388">
    <property type="entry name" value="WH-like_DNA-bd_sf"/>
</dbReference>
<organism evidence="5">
    <name type="scientific">Sinorhizobium medicae</name>
    <dbReference type="NCBI Taxonomy" id="110321"/>
    <lineage>
        <taxon>Bacteria</taxon>
        <taxon>Pseudomonadati</taxon>
        <taxon>Pseudomonadota</taxon>
        <taxon>Alphaproteobacteria</taxon>
        <taxon>Hyphomicrobiales</taxon>
        <taxon>Rhizobiaceae</taxon>
        <taxon>Sinorhizobium/Ensifer group</taxon>
        <taxon>Sinorhizobium</taxon>
    </lineage>
</organism>
<keyword evidence="2" id="KW-0238">DNA-binding</keyword>
<dbReference type="InterPro" id="IPR036390">
    <property type="entry name" value="WH_DNA-bd_sf"/>
</dbReference>
<evidence type="ECO:0000313" key="5">
    <source>
        <dbReference type="EMBL" id="MQW71681.1"/>
    </source>
</evidence>
<dbReference type="InterPro" id="IPR000524">
    <property type="entry name" value="Tscrpt_reg_HTH_GntR"/>
</dbReference>
<dbReference type="PANTHER" id="PTHR43537:SF39">
    <property type="entry name" value="HTH-TYPE TRANSCRIPTIONAL REGULATOR MCBR"/>
    <property type="match status" value="1"/>
</dbReference>
<evidence type="ECO:0000259" key="4">
    <source>
        <dbReference type="PROSITE" id="PS50949"/>
    </source>
</evidence>
<dbReference type="SMART" id="SM00345">
    <property type="entry name" value="HTH_GNTR"/>
    <property type="match status" value="1"/>
</dbReference>
<dbReference type="SUPFAM" id="SSF46785">
    <property type="entry name" value="Winged helix' DNA-binding domain"/>
    <property type="match status" value="1"/>
</dbReference>
<dbReference type="InterPro" id="IPR011711">
    <property type="entry name" value="GntR_C"/>
</dbReference>